<dbReference type="RefSeq" id="WP_123235868.1">
    <property type="nucleotide sequence ID" value="NZ_RJUI01000010.1"/>
</dbReference>
<accession>A0A3N0UA21</accession>
<gene>
    <name evidence="1" type="ORF">EC392_11510</name>
</gene>
<proteinExistence type="predicted"/>
<dbReference type="Pfam" id="PF10722">
    <property type="entry name" value="YbjN"/>
    <property type="match status" value="1"/>
</dbReference>
<dbReference type="InterPro" id="IPR019660">
    <property type="entry name" value="Put_sensory_transdc_reg_YbjN"/>
</dbReference>
<evidence type="ECO:0000313" key="1">
    <source>
        <dbReference type="EMBL" id="ROH79242.1"/>
    </source>
</evidence>
<sequence>MAINSFNYENITKEEIKKILESAFMVFGVDDDGDIYLKDSPRVYIQLSESKKRLTFFCLFNATEIEMQEKTSLVNEINIKNYFPKVMVMSSGNIRFDYDLEITTEITTLYFVTNLRNFSKKVVSIVANPEYSTLFA</sequence>
<protein>
    <submittedName>
        <fullName evidence="1">YbjN domain-containing protein</fullName>
    </submittedName>
</protein>
<dbReference type="EMBL" id="RJUJ01000010">
    <property type="protein sequence ID" value="ROH79242.1"/>
    <property type="molecule type" value="Genomic_DNA"/>
</dbReference>
<dbReference type="AlphaFoldDB" id="A0A3N0UA21"/>
<reference evidence="1 2" key="1">
    <citation type="submission" date="2018-10" db="EMBL/GenBank/DDBJ databases">
        <title>New species genome.</title>
        <authorList>
            <person name="Li Y."/>
        </authorList>
    </citation>
    <scope>NUCLEOTIDE SEQUENCE [LARGE SCALE GENOMIC DNA]</scope>
    <source>
        <strain evidence="1 2">L6_4B</strain>
    </source>
</reference>
<name>A0A3N0UA21_9GAMM</name>
<organism evidence="1 2">
    <name type="scientific">Lonsdalea populi</name>
    <dbReference type="NCBI Taxonomy" id="1172565"/>
    <lineage>
        <taxon>Bacteria</taxon>
        <taxon>Pseudomonadati</taxon>
        <taxon>Pseudomonadota</taxon>
        <taxon>Gammaproteobacteria</taxon>
        <taxon>Enterobacterales</taxon>
        <taxon>Pectobacteriaceae</taxon>
        <taxon>Lonsdalea</taxon>
    </lineage>
</organism>
<comment type="caution">
    <text evidence="1">The sequence shown here is derived from an EMBL/GenBank/DDBJ whole genome shotgun (WGS) entry which is preliminary data.</text>
</comment>
<dbReference type="Proteomes" id="UP000274511">
    <property type="component" value="Unassembled WGS sequence"/>
</dbReference>
<evidence type="ECO:0000313" key="2">
    <source>
        <dbReference type="Proteomes" id="UP000274511"/>
    </source>
</evidence>